<dbReference type="PANTHER" id="PTHR31579:SF1">
    <property type="entry name" value="OS03G0796600 PROTEIN"/>
    <property type="match status" value="1"/>
</dbReference>
<dbReference type="PANTHER" id="PTHR31579">
    <property type="entry name" value="OS03G0796600 PROTEIN"/>
    <property type="match status" value="1"/>
</dbReference>
<reference evidence="2" key="1">
    <citation type="submission" date="2021-08" db="EMBL/GenBank/DDBJ databases">
        <title>WGS assembly of Ceratopteris richardii.</title>
        <authorList>
            <person name="Marchant D.B."/>
            <person name="Chen G."/>
            <person name="Jenkins J."/>
            <person name="Shu S."/>
            <person name="Leebens-Mack J."/>
            <person name="Grimwood J."/>
            <person name="Schmutz J."/>
            <person name="Soltis P."/>
            <person name="Soltis D."/>
            <person name="Chen Z.-H."/>
        </authorList>
    </citation>
    <scope>NUCLEOTIDE SEQUENCE</scope>
    <source>
        <strain evidence="2">Whitten #5841</strain>
        <tissue evidence="2">Leaf</tissue>
    </source>
</reference>
<organism evidence="2 3">
    <name type="scientific">Ceratopteris richardii</name>
    <name type="common">Triangle waterfern</name>
    <dbReference type="NCBI Taxonomy" id="49495"/>
    <lineage>
        <taxon>Eukaryota</taxon>
        <taxon>Viridiplantae</taxon>
        <taxon>Streptophyta</taxon>
        <taxon>Embryophyta</taxon>
        <taxon>Tracheophyta</taxon>
        <taxon>Polypodiopsida</taxon>
        <taxon>Polypodiidae</taxon>
        <taxon>Polypodiales</taxon>
        <taxon>Pteridineae</taxon>
        <taxon>Pteridaceae</taxon>
        <taxon>Parkerioideae</taxon>
        <taxon>Ceratopteris</taxon>
    </lineage>
</organism>
<dbReference type="NCBIfam" id="TIGR01615">
    <property type="entry name" value="A_thal_3542"/>
    <property type="match status" value="1"/>
</dbReference>
<feature type="coiled-coil region" evidence="1">
    <location>
        <begin position="101"/>
        <end position="128"/>
    </location>
</feature>
<sequence>MACQALTAISDGRDGGMTQSRIARCGGSGVGNATNAEDMEFLGSEHSLHLRSLVEEYFYQLSCTTDSAFRTGHSHVLEEQRVPSSSESRLSADKQWSKVLEDDLRSALHVLARENTQLKDEVSKALRKAKLIASTAAANGELSGGGRSCVVSEDSLHTAVVQHLRRMGFDAAVCHCQREQEDRNRNIRRDFPAEGYTYVDVILHKRGKPQMLVERIIVDVRFRDEFKIARPTAAYAHLLKALPATYVGTSDTLRRILKLMSMAMQKSMEEQGMPLPPWRTFSFLESKWLSRDYSRTVLPLSNHAGNPTLRFAETISSTLVASRTEDAAVAVKPNFPSTTQNPCCQLPNPGLSKDDRNFNSTNCGNVLASHLSSLYKENGNTSYGDRLSPSNEQETLNRLQKSWKLPLISVQFPYHTKGTRKRVGALTMALKHASSDEITVCNRNAISYGVVSPAIFC</sequence>
<dbReference type="AlphaFoldDB" id="A0A8T2THE1"/>
<dbReference type="Proteomes" id="UP000825935">
    <property type="component" value="Chromosome 13"/>
</dbReference>
<evidence type="ECO:0000256" key="1">
    <source>
        <dbReference type="SAM" id="Coils"/>
    </source>
</evidence>
<dbReference type="OrthoDB" id="691424at2759"/>
<protein>
    <submittedName>
        <fullName evidence="2">Uncharacterized protein</fullName>
    </submittedName>
</protein>
<keyword evidence="3" id="KW-1185">Reference proteome</keyword>
<name>A0A8T2THE1_CERRI</name>
<gene>
    <name evidence="2" type="ORF">KP509_13G087600</name>
</gene>
<dbReference type="Pfam" id="PF04720">
    <property type="entry name" value="PDDEXK_6"/>
    <property type="match status" value="1"/>
</dbReference>
<dbReference type="EMBL" id="CM035418">
    <property type="protein sequence ID" value="KAH7422032.1"/>
    <property type="molecule type" value="Genomic_DNA"/>
</dbReference>
<evidence type="ECO:0000313" key="3">
    <source>
        <dbReference type="Proteomes" id="UP000825935"/>
    </source>
</evidence>
<keyword evidence="1" id="KW-0175">Coiled coil</keyword>
<comment type="caution">
    <text evidence="2">The sequence shown here is derived from an EMBL/GenBank/DDBJ whole genome shotgun (WGS) entry which is preliminary data.</text>
</comment>
<evidence type="ECO:0000313" key="2">
    <source>
        <dbReference type="EMBL" id="KAH7422032.1"/>
    </source>
</evidence>
<dbReference type="InterPro" id="IPR006502">
    <property type="entry name" value="PDDEXK-like"/>
</dbReference>
<accession>A0A8T2THE1</accession>
<proteinExistence type="predicted"/>